<evidence type="ECO:0000256" key="2">
    <source>
        <dbReference type="ARBA" id="ARBA00022679"/>
    </source>
</evidence>
<dbReference type="GO" id="GO:0005829">
    <property type="term" value="C:cytosol"/>
    <property type="evidence" value="ECO:0007669"/>
    <property type="project" value="TreeGrafter"/>
</dbReference>
<dbReference type="GO" id="GO:0008713">
    <property type="term" value="F:ADP-heptose-lipopolysaccharide heptosyltransferase activity"/>
    <property type="evidence" value="ECO:0007669"/>
    <property type="project" value="TreeGrafter"/>
</dbReference>
<evidence type="ECO:0000313" key="4">
    <source>
        <dbReference type="Proteomes" id="UP000008035"/>
    </source>
</evidence>
<dbReference type="InterPro" id="IPR002201">
    <property type="entry name" value="Glyco_trans_9"/>
</dbReference>
<sequence length="321" mass="33976">MTTISCIYVRLPNWIGDVCMSLPSLRTLQDSGAPLVVCARPWARDLLAGVPKQDFLPMTGKVLRDRATVAAHRRALGGGAATRGLLLPDSLSSAAVFRLAGIPCAGYRDDGRSPLLRWPVDKPGASLHAVQSWHYLTRAALQRWGLPAGPVEPGALLDLPLTQAHRDAAGQLLQAQQLAGRPFVLIAPTATGLHKGKVKVWPGFDALTHALQERGQTVVMCPPPAEVAEARRNAPSATLLPPLGLGAFAALAQRAALVVCNDSGVSHVAAAVDARQLTLFGVTRPGRTGPWSPRAVCLGSETRWPGPEQVMEKSLELLSGA</sequence>
<dbReference type="Pfam" id="PF01075">
    <property type="entry name" value="Glyco_transf_9"/>
    <property type="match status" value="1"/>
</dbReference>
<dbReference type="Gene3D" id="3.40.50.2000">
    <property type="entry name" value="Glycogen Phosphorylase B"/>
    <property type="match status" value="2"/>
</dbReference>
<gene>
    <name evidence="3" type="primary">waaF</name>
    <name evidence="3" type="ordered locus">BN117_1735</name>
</gene>
<dbReference type="HOGENOM" id="CLU_862394_0_0_4"/>
<keyword evidence="1" id="KW-0328">Glycosyltransferase</keyword>
<dbReference type="GO" id="GO:0009244">
    <property type="term" value="P:lipopolysaccharide core region biosynthetic process"/>
    <property type="evidence" value="ECO:0007669"/>
    <property type="project" value="TreeGrafter"/>
</dbReference>
<evidence type="ECO:0000313" key="3">
    <source>
        <dbReference type="EMBL" id="CCJ49068.1"/>
    </source>
</evidence>
<dbReference type="AlphaFoldDB" id="K0M8U0"/>
<keyword evidence="2" id="KW-0808">Transferase</keyword>
<dbReference type="PANTHER" id="PTHR30160">
    <property type="entry name" value="TETRAACYLDISACCHARIDE 4'-KINASE-RELATED"/>
    <property type="match status" value="1"/>
</dbReference>
<dbReference type="InterPro" id="IPR051199">
    <property type="entry name" value="LPS_LOS_Heptosyltrfase"/>
</dbReference>
<evidence type="ECO:0000256" key="1">
    <source>
        <dbReference type="ARBA" id="ARBA00022676"/>
    </source>
</evidence>
<organism evidence="3 4">
    <name type="scientific">Bordetella parapertussis (strain Bpp5)</name>
    <dbReference type="NCBI Taxonomy" id="1208660"/>
    <lineage>
        <taxon>Bacteria</taxon>
        <taxon>Pseudomonadati</taxon>
        <taxon>Pseudomonadota</taxon>
        <taxon>Betaproteobacteria</taxon>
        <taxon>Burkholderiales</taxon>
        <taxon>Alcaligenaceae</taxon>
        <taxon>Bordetella</taxon>
    </lineage>
</organism>
<dbReference type="KEGG" id="bpar:BN117_1735"/>
<dbReference type="EMBL" id="HE965803">
    <property type="protein sequence ID" value="CCJ49068.1"/>
    <property type="molecule type" value="Genomic_DNA"/>
</dbReference>
<accession>K0M8U0</accession>
<reference evidence="3 4" key="1">
    <citation type="journal article" date="2012" name="BMC Genomics">
        <title>Comparative genomics of the classical Bordetella subspecies: the evolution and exchange of virulence-associated diversity amongst closely related pathogens.</title>
        <authorList>
            <person name="Park J."/>
            <person name="Zhang Y."/>
            <person name="Buboltz A.M."/>
            <person name="Zhang X."/>
            <person name="Schuster S.C."/>
            <person name="Ahuja U."/>
            <person name="Liu M."/>
            <person name="Miller J.F."/>
            <person name="Sebaihia M."/>
            <person name="Bentley S.D."/>
            <person name="Parkhill J."/>
            <person name="Harvill E.T."/>
        </authorList>
    </citation>
    <scope>NUCLEOTIDE SEQUENCE [LARGE SCALE GENOMIC DNA]</scope>
    <source>
        <strain evidence="3 4">Bpp5</strain>
    </source>
</reference>
<dbReference type="PANTHER" id="PTHR30160:SF7">
    <property type="entry name" value="ADP-HEPTOSE--LPS HEPTOSYLTRANSFERASE 2"/>
    <property type="match status" value="1"/>
</dbReference>
<dbReference type="Proteomes" id="UP000008035">
    <property type="component" value="Chromosome"/>
</dbReference>
<protein>
    <submittedName>
        <fullName evidence="3">Heptosyltransferase II</fullName>
    </submittedName>
</protein>
<dbReference type="RefSeq" id="WP_015039510.1">
    <property type="nucleotide sequence ID" value="NC_018828.1"/>
</dbReference>
<name>K0M8U0_BORPB</name>
<proteinExistence type="predicted"/>
<dbReference type="SUPFAM" id="SSF53756">
    <property type="entry name" value="UDP-Glycosyltransferase/glycogen phosphorylase"/>
    <property type="match status" value="1"/>
</dbReference>